<dbReference type="InterPro" id="IPR003594">
    <property type="entry name" value="HATPase_dom"/>
</dbReference>
<keyword evidence="12" id="KW-1185">Reference proteome</keyword>
<reference evidence="11" key="1">
    <citation type="submission" date="2020-12" db="EMBL/GenBank/DDBJ databases">
        <title>Clostridium thailandense sp. nov., a novel acetogenic bacterium isolated from peat land soil in Thailand.</title>
        <authorList>
            <person name="Chaikitkaew S."/>
            <person name="Birkeland N.K."/>
        </authorList>
    </citation>
    <scope>NUCLEOTIDE SEQUENCE</scope>
    <source>
        <strain evidence="11">PL3</strain>
    </source>
</reference>
<evidence type="ECO:0000256" key="5">
    <source>
        <dbReference type="ARBA" id="ARBA00022840"/>
    </source>
</evidence>
<keyword evidence="7" id="KW-0812">Transmembrane</keyword>
<dbReference type="InterPro" id="IPR003660">
    <property type="entry name" value="HAMP_dom"/>
</dbReference>
<dbReference type="InterPro" id="IPR003661">
    <property type="entry name" value="HisK_dim/P_dom"/>
</dbReference>
<accession>A0A949TWL3</accession>
<keyword evidence="7" id="KW-0472">Membrane</keyword>
<dbReference type="PANTHER" id="PTHR43065">
    <property type="entry name" value="SENSOR HISTIDINE KINASE"/>
    <property type="match status" value="1"/>
</dbReference>
<dbReference type="GO" id="GO:0006355">
    <property type="term" value="P:regulation of DNA-templated transcription"/>
    <property type="evidence" value="ECO:0007669"/>
    <property type="project" value="InterPro"/>
</dbReference>
<dbReference type="NCBIfam" id="NF008468">
    <property type="entry name" value="PRK11360.1"/>
    <property type="match status" value="1"/>
</dbReference>
<keyword evidence="6" id="KW-0902">Two-component regulatory system</keyword>
<dbReference type="Pfam" id="PF02518">
    <property type="entry name" value="HATPase_c"/>
    <property type="match status" value="1"/>
</dbReference>
<feature type="domain" description="PAC" evidence="9">
    <location>
        <begin position="330"/>
        <end position="381"/>
    </location>
</feature>
<keyword evidence="5" id="KW-0067">ATP-binding</keyword>
<evidence type="ECO:0000256" key="4">
    <source>
        <dbReference type="ARBA" id="ARBA00022777"/>
    </source>
</evidence>
<proteinExistence type="predicted"/>
<dbReference type="PANTHER" id="PTHR43065:SF10">
    <property type="entry name" value="PEROXIDE STRESS-ACTIVATED HISTIDINE KINASE MAK3"/>
    <property type="match status" value="1"/>
</dbReference>
<dbReference type="CDD" id="cd06225">
    <property type="entry name" value="HAMP"/>
    <property type="match status" value="1"/>
</dbReference>
<keyword evidence="1" id="KW-0597">Phosphoprotein</keyword>
<comment type="caution">
    <text evidence="11">The sequence shown here is derived from an EMBL/GenBank/DDBJ whole genome shotgun (WGS) entry which is preliminary data.</text>
</comment>
<evidence type="ECO:0000259" key="8">
    <source>
        <dbReference type="PROSITE" id="PS50109"/>
    </source>
</evidence>
<keyword evidence="2 11" id="KW-0808">Transferase</keyword>
<evidence type="ECO:0000313" key="11">
    <source>
        <dbReference type="EMBL" id="MBV7273196.1"/>
    </source>
</evidence>
<dbReference type="EMBL" id="JAEEGC010000039">
    <property type="protein sequence ID" value="MBV7273196.1"/>
    <property type="molecule type" value="Genomic_DNA"/>
</dbReference>
<evidence type="ECO:0000256" key="7">
    <source>
        <dbReference type="SAM" id="Phobius"/>
    </source>
</evidence>
<evidence type="ECO:0000256" key="2">
    <source>
        <dbReference type="ARBA" id="ARBA00022679"/>
    </source>
</evidence>
<dbReference type="Pfam" id="PF00512">
    <property type="entry name" value="HisKA"/>
    <property type="match status" value="1"/>
</dbReference>
<dbReference type="NCBIfam" id="TIGR00229">
    <property type="entry name" value="sensory_box"/>
    <property type="match status" value="1"/>
</dbReference>
<dbReference type="GO" id="GO:0016020">
    <property type="term" value="C:membrane"/>
    <property type="evidence" value="ECO:0007669"/>
    <property type="project" value="InterPro"/>
</dbReference>
<protein>
    <submittedName>
        <fullName evidence="11">Two-component system sensor histidine kinase AtoS</fullName>
        <ecNumber evidence="11">2.7.13.3</ecNumber>
    </submittedName>
</protein>
<dbReference type="Proteomes" id="UP000694308">
    <property type="component" value="Unassembled WGS sequence"/>
</dbReference>
<dbReference type="Pfam" id="PF00989">
    <property type="entry name" value="PAS"/>
    <property type="match status" value="1"/>
</dbReference>
<evidence type="ECO:0000259" key="10">
    <source>
        <dbReference type="PROSITE" id="PS50885"/>
    </source>
</evidence>
<gene>
    <name evidence="11" type="primary">atoS</name>
    <name evidence="11" type="ORF">I6U48_09780</name>
</gene>
<dbReference type="SMART" id="SM00387">
    <property type="entry name" value="HATPase_c"/>
    <property type="match status" value="1"/>
</dbReference>
<feature type="transmembrane region" description="Helical" evidence="7">
    <location>
        <begin position="6"/>
        <end position="30"/>
    </location>
</feature>
<keyword evidence="3" id="KW-0547">Nucleotide-binding</keyword>
<dbReference type="InterPro" id="IPR005467">
    <property type="entry name" value="His_kinase_dom"/>
</dbReference>
<feature type="domain" description="Histidine kinase" evidence="8">
    <location>
        <begin position="394"/>
        <end position="602"/>
    </location>
</feature>
<dbReference type="PROSITE" id="PS50109">
    <property type="entry name" value="HIS_KIN"/>
    <property type="match status" value="1"/>
</dbReference>
<name>A0A949TWL3_9CLOT</name>
<evidence type="ECO:0000259" key="9">
    <source>
        <dbReference type="PROSITE" id="PS50113"/>
    </source>
</evidence>
<dbReference type="PROSITE" id="PS50885">
    <property type="entry name" value="HAMP"/>
    <property type="match status" value="1"/>
</dbReference>
<dbReference type="SMART" id="SM00388">
    <property type="entry name" value="HisKA"/>
    <property type="match status" value="1"/>
</dbReference>
<evidence type="ECO:0000256" key="6">
    <source>
        <dbReference type="ARBA" id="ARBA00023012"/>
    </source>
</evidence>
<dbReference type="GO" id="GO:0000155">
    <property type="term" value="F:phosphorelay sensor kinase activity"/>
    <property type="evidence" value="ECO:0007669"/>
    <property type="project" value="InterPro"/>
</dbReference>
<keyword evidence="4 11" id="KW-0418">Kinase</keyword>
<dbReference type="InterPro" id="IPR013767">
    <property type="entry name" value="PAS_fold"/>
</dbReference>
<evidence type="ECO:0000256" key="3">
    <source>
        <dbReference type="ARBA" id="ARBA00022741"/>
    </source>
</evidence>
<sequence>MRNFSMRYRLMIILALAVTLPLIISGYILIHRAEQAMNSEKESKLLGIAKALDANMSGDFQSLIPLNDKNASRDQKVRILNQKLSGITEKIVLGNPGVGAGYYSRELDCIITYAPSSEYSSTVGESISKEHLGRQVMAKGIAMTASGKMVRGNILNVMVPIIRNNQVVGYAWANEMTKSIDSQIKAMEAVMYLALAIALILGLSISMPLANRVSNSVHGIIQGLLSLRTDLGYRLPETDGEFGEIASAINGMAQSLMNTRSHTEIIIESMVDGIITIDYDKKVMAINNAAKSIMRLNEDVIGVDYTNLFSSNEDVFNILLETLTTGQNFIGYEVEFARCDGTIVPISVSTSMLHNNKNVLGVVVVFKDLSEHKAFEDRVRRVDRLAAVGELAAGVAHEIRNPLSAILGIVQILADELPKEHSSRAFGDIALKEVERLNVIIEDLLYFAKPSKQCVTRVNINELVSDALSLLNPSLKKDIVILEKYLDLSIDDILVDAQLIKQVLVNLLLNAVQALPTKGGKITVKTQKRSDGLEIIVEDTGKGIDQESLPKIFDPFFTTKDTGTGLGLAVSNKIIEIHHGYIRAESIVGVGSTFAIYLPYEKLQYKKGGSTTCQKTGVF</sequence>
<feature type="transmembrane region" description="Helical" evidence="7">
    <location>
        <begin position="189"/>
        <end position="210"/>
    </location>
</feature>
<dbReference type="AlphaFoldDB" id="A0A949TWL3"/>
<dbReference type="EC" id="2.7.13.3" evidence="11"/>
<keyword evidence="7" id="KW-1133">Transmembrane helix</keyword>
<dbReference type="GO" id="GO:0005524">
    <property type="term" value="F:ATP binding"/>
    <property type="evidence" value="ECO:0007669"/>
    <property type="project" value="UniProtKB-KW"/>
</dbReference>
<dbReference type="InterPro" id="IPR000700">
    <property type="entry name" value="PAS-assoc_C"/>
</dbReference>
<organism evidence="11 12">
    <name type="scientific">Clostridium thailandense</name>
    <dbReference type="NCBI Taxonomy" id="2794346"/>
    <lineage>
        <taxon>Bacteria</taxon>
        <taxon>Bacillati</taxon>
        <taxon>Bacillota</taxon>
        <taxon>Clostridia</taxon>
        <taxon>Eubacteriales</taxon>
        <taxon>Clostridiaceae</taxon>
        <taxon>Clostridium</taxon>
    </lineage>
</organism>
<dbReference type="CDD" id="cd00082">
    <property type="entry name" value="HisKA"/>
    <property type="match status" value="1"/>
</dbReference>
<dbReference type="CDD" id="cd00130">
    <property type="entry name" value="PAS"/>
    <property type="match status" value="1"/>
</dbReference>
<dbReference type="InterPro" id="IPR000014">
    <property type="entry name" value="PAS"/>
</dbReference>
<dbReference type="PROSITE" id="PS50113">
    <property type="entry name" value="PAC"/>
    <property type="match status" value="1"/>
</dbReference>
<evidence type="ECO:0000313" key="12">
    <source>
        <dbReference type="Proteomes" id="UP000694308"/>
    </source>
</evidence>
<evidence type="ECO:0000256" key="1">
    <source>
        <dbReference type="ARBA" id="ARBA00022553"/>
    </source>
</evidence>
<feature type="domain" description="HAMP" evidence="10">
    <location>
        <begin position="230"/>
        <end position="261"/>
    </location>
</feature>